<dbReference type="Proteomes" id="UP000306236">
    <property type="component" value="Unassembled WGS sequence"/>
</dbReference>
<name>A0A4S5BM28_9BURK</name>
<proteinExistence type="predicted"/>
<gene>
    <name evidence="1" type="ORF">E8K88_09095</name>
</gene>
<dbReference type="EMBL" id="SSWX01000010">
    <property type="protein sequence ID" value="THJ33430.1"/>
    <property type="molecule type" value="Genomic_DNA"/>
</dbReference>
<keyword evidence="2" id="KW-1185">Reference proteome</keyword>
<evidence type="ECO:0000313" key="2">
    <source>
        <dbReference type="Proteomes" id="UP000306236"/>
    </source>
</evidence>
<dbReference type="AlphaFoldDB" id="A0A4S5BM28"/>
<accession>A0A4S5BM28</accession>
<protein>
    <submittedName>
        <fullName evidence="1">Transposase</fullName>
    </submittedName>
</protein>
<dbReference type="OrthoDB" id="8781865at2"/>
<evidence type="ECO:0000313" key="1">
    <source>
        <dbReference type="EMBL" id="THJ33430.1"/>
    </source>
</evidence>
<organism evidence="1 2">
    <name type="scientific">Lampropedia aestuarii</name>
    <dbReference type="NCBI Taxonomy" id="2562762"/>
    <lineage>
        <taxon>Bacteria</taxon>
        <taxon>Pseudomonadati</taxon>
        <taxon>Pseudomonadota</taxon>
        <taxon>Betaproteobacteria</taxon>
        <taxon>Burkholderiales</taxon>
        <taxon>Comamonadaceae</taxon>
        <taxon>Lampropedia</taxon>
    </lineage>
</organism>
<reference evidence="1 2" key="1">
    <citation type="submission" date="2019-04" db="EMBL/GenBank/DDBJ databases">
        <title>Lampropedia sp YIM MLB12 draf genome.</title>
        <authorList>
            <person name="Wang Y.-X."/>
        </authorList>
    </citation>
    <scope>NUCLEOTIDE SEQUENCE [LARGE SCALE GENOMIC DNA]</scope>
    <source>
        <strain evidence="1 2">YIM MLB12</strain>
    </source>
</reference>
<comment type="caution">
    <text evidence="1">The sequence shown here is derived from an EMBL/GenBank/DDBJ whole genome shotgun (WGS) entry which is preliminary data.</text>
</comment>
<sequence>MMVFCAELSLLRTGRYWRALPGDFPKWRTVHARDRAQRLKCVLDHGRTERQEHGYDWFEGL</sequence>